<keyword evidence="1" id="KW-1133">Transmembrane helix</keyword>
<dbReference type="CDD" id="cd03498">
    <property type="entry name" value="SQR_TypeB_2_TM"/>
    <property type="match status" value="1"/>
</dbReference>
<dbReference type="InterPro" id="IPR011138">
    <property type="entry name" value="Cytochrome_b-558"/>
</dbReference>
<evidence type="ECO:0000256" key="1">
    <source>
        <dbReference type="SAM" id="Phobius"/>
    </source>
</evidence>
<feature type="transmembrane region" description="Helical" evidence="1">
    <location>
        <begin position="149"/>
        <end position="178"/>
    </location>
</feature>
<name>A0ABZ2YUA5_9BACT</name>
<sequence>MKWSQFFSTSIGKKLLVGATGFFLCTFLIVHLAGNLSLMKDDGGQAFNLYADFMGHNPLIQTLAWGLKVVILIHAFLAIQLTIRNRAARPVKYAVKPGNSTSSWYSRQMAVMGSLLLIFLVIHLANFWWKMHFGSLDSATYEGKEVGDLYKAVWFAFENIGLVALYVIGMIALSFHLIHGFKSSMQTFGWNHPKYNGMINFIGLWLFGILIPLLFAVIPVYIYIKQI</sequence>
<keyword evidence="1" id="KW-0812">Transmembrane</keyword>
<dbReference type="NCBIfam" id="TIGR02046">
    <property type="entry name" value="sdhC_b558_fam"/>
    <property type="match status" value="1"/>
</dbReference>
<dbReference type="SUPFAM" id="SSF81343">
    <property type="entry name" value="Fumarate reductase respiratory complex transmembrane subunits"/>
    <property type="match status" value="1"/>
</dbReference>
<keyword evidence="1" id="KW-0472">Membrane</keyword>
<dbReference type="EMBL" id="CP149822">
    <property type="protein sequence ID" value="WZN42845.1"/>
    <property type="molecule type" value="Genomic_DNA"/>
</dbReference>
<dbReference type="RefSeq" id="WP_341837672.1">
    <property type="nucleotide sequence ID" value="NZ_CP149822.1"/>
</dbReference>
<dbReference type="Gene3D" id="1.20.1300.10">
    <property type="entry name" value="Fumarate reductase/succinate dehydrogenase, transmembrane subunit"/>
    <property type="match status" value="1"/>
</dbReference>
<gene>
    <name evidence="2" type="ORF">WJU16_07330</name>
</gene>
<protein>
    <submittedName>
        <fullName evidence="2">Succinate dehydrogenase cytochrome b subunit</fullName>
    </submittedName>
</protein>
<proteinExistence type="predicted"/>
<keyword evidence="3" id="KW-1185">Reference proteome</keyword>
<reference evidence="3" key="1">
    <citation type="submission" date="2024-03" db="EMBL/GenBank/DDBJ databases">
        <title>Chitinophaga horti sp. nov., isolated from garden soil.</title>
        <authorList>
            <person name="Lee D.S."/>
            <person name="Han D.M."/>
            <person name="Baek J.H."/>
            <person name="Choi D.G."/>
            <person name="Jeon J.H."/>
            <person name="Jeon C.O."/>
        </authorList>
    </citation>
    <scope>NUCLEOTIDE SEQUENCE [LARGE SCALE GENOMIC DNA]</scope>
    <source>
        <strain evidence="3">GPA1</strain>
    </source>
</reference>
<dbReference type="InterPro" id="IPR034804">
    <property type="entry name" value="SQR/QFR_C/D"/>
</dbReference>
<evidence type="ECO:0000313" key="2">
    <source>
        <dbReference type="EMBL" id="WZN42845.1"/>
    </source>
</evidence>
<accession>A0ABZ2YUA5</accession>
<feature type="transmembrane region" description="Helical" evidence="1">
    <location>
        <begin position="109"/>
        <end position="129"/>
    </location>
</feature>
<evidence type="ECO:0000313" key="3">
    <source>
        <dbReference type="Proteomes" id="UP001485459"/>
    </source>
</evidence>
<organism evidence="2 3">
    <name type="scientific">Chitinophaga pollutisoli</name>
    <dbReference type="NCBI Taxonomy" id="3133966"/>
    <lineage>
        <taxon>Bacteria</taxon>
        <taxon>Pseudomonadati</taxon>
        <taxon>Bacteroidota</taxon>
        <taxon>Chitinophagia</taxon>
        <taxon>Chitinophagales</taxon>
        <taxon>Chitinophagaceae</taxon>
        <taxon>Chitinophaga</taxon>
    </lineage>
</organism>
<dbReference type="Proteomes" id="UP001485459">
    <property type="component" value="Chromosome"/>
</dbReference>
<feature type="transmembrane region" description="Helical" evidence="1">
    <location>
        <begin position="199"/>
        <end position="224"/>
    </location>
</feature>
<feature type="transmembrane region" description="Helical" evidence="1">
    <location>
        <begin position="63"/>
        <end position="83"/>
    </location>
</feature>